<gene>
    <name evidence="2" type="ORF">KP78_13880</name>
</gene>
<dbReference type="Pfam" id="PF01973">
    <property type="entry name" value="MptE-like"/>
    <property type="match status" value="1"/>
</dbReference>
<dbReference type="EMBL" id="JXRP01000009">
    <property type="protein sequence ID" value="KIL49920.1"/>
    <property type="molecule type" value="Genomic_DNA"/>
</dbReference>
<dbReference type="RefSeq" id="WP_052474649.1">
    <property type="nucleotide sequence ID" value="NZ_JXRP01000009.1"/>
</dbReference>
<reference evidence="2 3" key="1">
    <citation type="submission" date="2015-01" db="EMBL/GenBank/DDBJ databases">
        <title>Genome sequencing of Jeotgalibacillus soli.</title>
        <authorList>
            <person name="Goh K.M."/>
            <person name="Chan K.-G."/>
            <person name="Yaakop A.S."/>
            <person name="Ee R."/>
            <person name="Gan H.M."/>
            <person name="Chan C.S."/>
        </authorList>
    </citation>
    <scope>NUCLEOTIDE SEQUENCE [LARGE SCALE GENOMIC DNA]</scope>
    <source>
        <strain evidence="2 3">P9</strain>
    </source>
</reference>
<dbReference type="PANTHER" id="PTHR41786">
    <property type="entry name" value="MOTILITY ACCESSORY FACTOR MAF"/>
    <property type="match status" value="1"/>
</dbReference>
<comment type="caution">
    <text evidence="2">The sequence shown here is derived from an EMBL/GenBank/DDBJ whole genome shotgun (WGS) entry which is preliminary data.</text>
</comment>
<dbReference type="AlphaFoldDB" id="A0A0C2RID0"/>
<dbReference type="Proteomes" id="UP000031938">
    <property type="component" value="Unassembled WGS sequence"/>
</dbReference>
<proteinExistence type="predicted"/>
<evidence type="ECO:0000313" key="3">
    <source>
        <dbReference type="Proteomes" id="UP000031938"/>
    </source>
</evidence>
<accession>A0A0C2RID0</accession>
<dbReference type="OrthoDB" id="5291305at2"/>
<organism evidence="2 3">
    <name type="scientific">Jeotgalibacillus soli</name>
    <dbReference type="NCBI Taxonomy" id="889306"/>
    <lineage>
        <taxon>Bacteria</taxon>
        <taxon>Bacillati</taxon>
        <taxon>Bacillota</taxon>
        <taxon>Bacilli</taxon>
        <taxon>Bacillales</taxon>
        <taxon>Caryophanaceae</taxon>
        <taxon>Jeotgalibacillus</taxon>
    </lineage>
</organism>
<dbReference type="PANTHER" id="PTHR41786:SF1">
    <property type="entry name" value="6-HYDROXYMETHYLPTERIN DIPHOSPHOKINASE MPTE-LIKE DOMAIN-CONTAINING PROTEIN"/>
    <property type="match status" value="1"/>
</dbReference>
<evidence type="ECO:0000313" key="2">
    <source>
        <dbReference type="EMBL" id="KIL49920.1"/>
    </source>
</evidence>
<feature type="domain" description="6-hydroxymethylpterin diphosphokinase MptE-like" evidence="1">
    <location>
        <begin position="177"/>
        <end position="351"/>
    </location>
</feature>
<protein>
    <recommendedName>
        <fullName evidence="1">6-hydroxymethylpterin diphosphokinase MptE-like domain-containing protein</fullName>
    </recommendedName>
</protein>
<sequence length="937" mass="107764">MVSRKIEKMTSRNGLLVLQVEHEGKMVPIHSKYDPIKEAERVLDAYKDEIQQYEHVLFYGVGIGYHVKMFFERYPTKLASTYEPIREVSSAADRDIQFPVNYVEHAFVEETPAHMEQHLAVFSRFLHHKVLLIVLPVYEKIAGEQLKAFSLRFKQVMQEKRSNTYVEMNFAKRWTLNALMNLKQVFETPNMLLEENNPFEGKPVVLASAGPSLNEEMDNLRYIKEKGLAYIFAVGSANKALIAQGIYPDAVLTYDPQSHNHTVFQQIIEQNIETIPMIFGSTVGFETVQMYKGPKFNFLTSQDTVTPYFLEKSMVKLNDSTSIAIVTLQLLHELRAGKVILAGQNFAFKNDLYYSKEIARYDKEKKEIVGADLQAKDVIKSHEVEGTLGGNVKTNNPFDRMRHEMEKYIEQYSTLQVINTTKGGATIKGAAYKPLDVLIKDELTERVVDPDWHHYGQTDPSLIAVQKLEKLQRDTRSFLEQYEAIMAHFQKKSASSFDGMNANQIQKWIEQFDELFKKFTKNVMYSIVLRPITRVFFEQLQVETKSIRVMDLTTEKVKRVIQAYSQYLAICQNVYKEIAPVILSSVIPNLLQNDEWKECVSTSGIFHYEKDWTKKPFTRQETAESLPEIYTIGVETKQTGATVKFTFTGTKLRVLGTNHSENPLKLKLTIDGKETTATVRQTINPEQFGSFQRQQLIEMTGLSKKTHDATIEMFSENPHFIFQGIEIGEEERAFHIHEVTDIDELAIGKRIRCHYKGTYNTVGEFTGLGEETGKHLVEASPNPDGDFYLIMVDDVDGEKRLIADRVVQNYISWKEVIFSLRSKNKLNDHFNIGLPTGNQQFYEKTDCERLIVLDEKNKKYNKNNIIWNYDGNSSTWLSEIIWCDIKERVNFVGFRGGNSGTKEKEFNTIYIRSEDTVGSHVGFRPLLRLPGEGILLK</sequence>
<name>A0A0C2RID0_9BACL</name>
<dbReference type="PATRIC" id="fig|889306.3.peg.1397"/>
<dbReference type="InterPro" id="IPR002826">
    <property type="entry name" value="MptE-like"/>
</dbReference>
<keyword evidence="3" id="KW-1185">Reference proteome</keyword>
<dbReference type="Gene3D" id="2.60.120.260">
    <property type="entry name" value="Galactose-binding domain-like"/>
    <property type="match status" value="1"/>
</dbReference>
<dbReference type="STRING" id="889306.KP78_13880"/>
<evidence type="ECO:0000259" key="1">
    <source>
        <dbReference type="Pfam" id="PF01973"/>
    </source>
</evidence>